<evidence type="ECO:0000313" key="3">
    <source>
        <dbReference type="EMBL" id="CAF4475789.1"/>
    </source>
</evidence>
<evidence type="ECO:0000313" key="5">
    <source>
        <dbReference type="Proteomes" id="UP000681720"/>
    </source>
</evidence>
<dbReference type="EMBL" id="CAJOBJ010074949">
    <property type="protein sequence ID" value="CAF4476399.1"/>
    <property type="molecule type" value="Genomic_DNA"/>
</dbReference>
<dbReference type="Proteomes" id="UP000681720">
    <property type="component" value="Unassembled WGS sequence"/>
</dbReference>
<feature type="non-terminal residue" evidence="3">
    <location>
        <position position="1"/>
    </location>
</feature>
<organism evidence="3 5">
    <name type="scientific">Rotaria magnacalcarata</name>
    <dbReference type="NCBI Taxonomy" id="392030"/>
    <lineage>
        <taxon>Eukaryota</taxon>
        <taxon>Metazoa</taxon>
        <taxon>Spiralia</taxon>
        <taxon>Gnathifera</taxon>
        <taxon>Rotifera</taxon>
        <taxon>Eurotatoria</taxon>
        <taxon>Bdelloidea</taxon>
        <taxon>Philodinida</taxon>
        <taxon>Philodinidae</taxon>
        <taxon>Rotaria</taxon>
    </lineage>
</organism>
<accession>A0A8S2X2Y7</accession>
<dbReference type="GO" id="GO:0051015">
    <property type="term" value="F:actin filament binding"/>
    <property type="evidence" value="ECO:0007669"/>
    <property type="project" value="InterPro"/>
</dbReference>
<evidence type="ECO:0000256" key="1">
    <source>
        <dbReference type="ARBA" id="ARBA00004496"/>
    </source>
</evidence>
<dbReference type="GO" id="GO:0007155">
    <property type="term" value="P:cell adhesion"/>
    <property type="evidence" value="ECO:0007669"/>
    <property type="project" value="InterPro"/>
</dbReference>
<dbReference type="EMBL" id="CAJOBJ010074811">
    <property type="protein sequence ID" value="CAF4475789.1"/>
    <property type="molecule type" value="Genomic_DNA"/>
</dbReference>
<evidence type="ECO:0000313" key="4">
    <source>
        <dbReference type="EMBL" id="CAF4476399.1"/>
    </source>
</evidence>
<name>A0A8S2X2Y7_9BILA</name>
<comment type="subcellular location">
    <subcellularLocation>
        <location evidence="1">Cytoplasm</location>
    </subcellularLocation>
</comment>
<dbReference type="InterPro" id="IPR030045">
    <property type="entry name" value="CTNNAL1"/>
</dbReference>
<dbReference type="GO" id="GO:0005737">
    <property type="term" value="C:cytoplasm"/>
    <property type="evidence" value="ECO:0007669"/>
    <property type="project" value="UniProtKB-SubCell"/>
</dbReference>
<keyword evidence="2" id="KW-0963">Cytoplasm</keyword>
<dbReference type="Gene3D" id="1.20.120.230">
    <property type="entry name" value="Alpha-catenin/vinculin-like"/>
    <property type="match status" value="1"/>
</dbReference>
<evidence type="ECO:0000256" key="2">
    <source>
        <dbReference type="ARBA" id="ARBA00022490"/>
    </source>
</evidence>
<proteinExistence type="predicted"/>
<comment type="caution">
    <text evidence="3">The sequence shown here is derived from an EMBL/GenBank/DDBJ whole genome shotgun (WGS) entry which is preliminary data.</text>
</comment>
<dbReference type="PANTHER" id="PTHR46342">
    <property type="entry name" value="ALPHA-CATULIN"/>
    <property type="match status" value="1"/>
</dbReference>
<dbReference type="InterPro" id="IPR036723">
    <property type="entry name" value="Alpha-catenin/vinculin-like_sf"/>
</dbReference>
<sequence>MCHQLKLKLKTPVSGKISTFSKVDTVICETRDLMNAVARLCTNVFVCQSK</sequence>
<dbReference type="PANTHER" id="PTHR46342:SF1">
    <property type="entry name" value="ALPHA-CATULIN"/>
    <property type="match status" value="1"/>
</dbReference>
<protein>
    <submittedName>
        <fullName evidence="3">Uncharacterized protein</fullName>
    </submittedName>
</protein>
<gene>
    <name evidence="3" type="ORF">GIL414_LOCUS33565</name>
    <name evidence="4" type="ORF">GIL414_LOCUS33593</name>
</gene>
<dbReference type="AlphaFoldDB" id="A0A8S2X2Y7"/>
<reference evidence="3" key="1">
    <citation type="submission" date="2021-02" db="EMBL/GenBank/DDBJ databases">
        <authorList>
            <person name="Nowell W R."/>
        </authorList>
    </citation>
    <scope>NUCLEOTIDE SEQUENCE</scope>
</reference>
<dbReference type="SUPFAM" id="SSF47220">
    <property type="entry name" value="alpha-catenin/vinculin-like"/>
    <property type="match status" value="1"/>
</dbReference>
<dbReference type="GO" id="GO:0007266">
    <property type="term" value="P:Rho protein signal transduction"/>
    <property type="evidence" value="ECO:0007669"/>
    <property type="project" value="InterPro"/>
</dbReference>